<keyword evidence="11 21" id="KW-0547">Nucleotide-binding</keyword>
<keyword evidence="16" id="KW-0443">Lipid metabolism</keyword>
<dbReference type="InterPro" id="IPR002219">
    <property type="entry name" value="PKC_DAG/PE"/>
</dbReference>
<comment type="subcellular location">
    <subcellularLocation>
        <location evidence="1">Cell membrane</location>
    </subcellularLocation>
    <subcellularLocation>
        <location evidence="2">Cytoplasm</location>
    </subcellularLocation>
</comment>
<dbReference type="FunFam" id="2.30.29.30:FF:000060">
    <property type="entry name" value="Diacylglycerol kinase"/>
    <property type="match status" value="1"/>
</dbReference>
<feature type="region of interest" description="Disordered" evidence="23">
    <location>
        <begin position="596"/>
        <end position="624"/>
    </location>
</feature>
<dbReference type="Gene3D" id="2.60.200.40">
    <property type="match status" value="1"/>
</dbReference>
<dbReference type="Gene3D" id="3.40.50.10330">
    <property type="entry name" value="Probable inorganic polyphosphate/atp-NAD kinase, domain 1"/>
    <property type="match status" value="1"/>
</dbReference>
<keyword evidence="17" id="KW-0472">Membrane</keyword>
<dbReference type="FunFam" id="3.40.50.10330:FF:000001">
    <property type="entry name" value="Diacylglycerol kinase"/>
    <property type="match status" value="1"/>
</dbReference>
<accession>A0A7K8Y0J5</accession>
<evidence type="ECO:0000256" key="21">
    <source>
        <dbReference type="RuleBase" id="RU361128"/>
    </source>
</evidence>
<dbReference type="InterPro" id="IPR047480">
    <property type="entry name" value="C1_DGKeta_rpt2"/>
</dbReference>
<evidence type="ECO:0000256" key="14">
    <source>
        <dbReference type="ARBA" id="ARBA00022833"/>
    </source>
</evidence>
<dbReference type="InterPro" id="IPR046349">
    <property type="entry name" value="C1-like_sf"/>
</dbReference>
<dbReference type="InterPro" id="IPR001660">
    <property type="entry name" value="SAM"/>
</dbReference>
<evidence type="ECO:0000256" key="20">
    <source>
        <dbReference type="ARBA" id="ARBA00060536"/>
    </source>
</evidence>
<dbReference type="SUPFAM" id="SSF57889">
    <property type="entry name" value="Cysteine-rich domain"/>
    <property type="match status" value="2"/>
</dbReference>
<comment type="pathway">
    <text evidence="3">Lipid metabolism; glycerolipid metabolism.</text>
</comment>
<dbReference type="InterPro" id="IPR001206">
    <property type="entry name" value="Diacylglycerol_kinase_cat_dom"/>
</dbReference>
<evidence type="ECO:0000256" key="13">
    <source>
        <dbReference type="ARBA" id="ARBA00022777"/>
    </source>
</evidence>
<keyword evidence="12" id="KW-0863">Zinc-finger</keyword>
<evidence type="ECO:0000256" key="15">
    <source>
        <dbReference type="ARBA" id="ARBA00022840"/>
    </source>
</evidence>
<evidence type="ECO:0000256" key="19">
    <source>
        <dbReference type="ARBA" id="ARBA00023411"/>
    </source>
</evidence>
<dbReference type="FunFam" id="3.30.60.20:FF:000002">
    <property type="entry name" value="Diacylglycerol kinase"/>
    <property type="match status" value="1"/>
</dbReference>
<dbReference type="InterPro" id="IPR013761">
    <property type="entry name" value="SAM/pointed_sf"/>
</dbReference>
<dbReference type="GO" id="GO:0007200">
    <property type="term" value="P:phospholipase C-activating G protein-coupled receptor signaling pathway"/>
    <property type="evidence" value="ECO:0007669"/>
    <property type="project" value="InterPro"/>
</dbReference>
<dbReference type="Pfam" id="PF00169">
    <property type="entry name" value="PH"/>
    <property type="match status" value="1"/>
</dbReference>
<dbReference type="SUPFAM" id="SSF47769">
    <property type="entry name" value="SAM/Pointed domain"/>
    <property type="match status" value="1"/>
</dbReference>
<feature type="region of interest" description="Disordered" evidence="23">
    <location>
        <begin position="1094"/>
        <end position="1114"/>
    </location>
</feature>
<keyword evidence="8 21" id="KW-0808">Transferase</keyword>
<feature type="compositionally biased region" description="Basic and acidic residues" evidence="23">
    <location>
        <begin position="613"/>
        <end position="624"/>
    </location>
</feature>
<keyword evidence="13 21" id="KW-0418">Kinase</keyword>
<keyword evidence="5" id="KW-1003">Cell membrane</keyword>
<evidence type="ECO:0000313" key="29">
    <source>
        <dbReference type="Proteomes" id="UP000583613"/>
    </source>
</evidence>
<evidence type="ECO:0000256" key="3">
    <source>
        <dbReference type="ARBA" id="ARBA00005175"/>
    </source>
</evidence>
<sequence>EESSDSEGEQEDSSHKLIRKVSTSGQMRSKKSVKEGLLLKQTSSFQRWKRRYFKLRGRTLYYAKDAKSLIFDEVDLSDASVAETSTKNINNSFTVITPFRKLILCAENRKEMEDWISALKSVQKWEIHEATQFNMEHFSGMHNWYACSHARPTFCNVCREALPGVTSHGLSCEVCKFKAHKRCAVRATNNCKWTTLASIGTEIIEDEDGVTMPHQWLEGNLPVSARCAVCDRTCGSVRRLQDWRCLWCKAIVHSACKELFGKRCPLGQYKVSIIPPTALNSIDSDGFWKATCPSTCSSPLLAFVNSKSGDNQGVKFLRKFKQFLNPAQVFDLMNGGPHLGLRLFQKFSTFRILVCGGDGSVGWVLSEIDALGLHKQCQLGVLPLGTGNDLARVLGWGSLCDDDTQLLQILEKLERATTKMLDRWSVLTYEALKQSPPALKEEDNGDANIQAQISHYADSVAFHLAKILESDKHSVVISSAKFLCGTVNDFVAEVGQAYKRATENKQEAELMARKCAMLNEKLDSLVRELNEEAQAIMVPEGMAQAAPADTKDLEKGGSFNPSPVPRIFKSKEQLMLRANSLKKALRQIIEQAEKAVDEQNKQTQAYRGSMGPSRKDSTEELNKEEKLGKKAVWHLPVHGVSHGMGSGQDPVQQLPSLPSWPGAQQETVTSASSPIILARPDTFGSLQFPEDPSALFYTSSAGASQAIAHVQLLPTPSTLSAAFSHFSEKCVMNNYFGIGLDAKISLEFNNKRDEHPKKCSSRTKNMMWYGVLGTKELLQRTYKNLEQRVQLECDGVPISLPSLQGIAVLNIPSYAGGINFWGGTKEDNNFGAPSFDDKKLEVVAVFGSIQMAVSRVINLQHHRIAQCRVVKITIRGDEGVPVQVDGEAWIQPPGIIKIQHKNRAQMLTRDRAFESTLKSWEDKQKGESYRAATRPRLSSQQSMEYLTEEESSLLQQVSRVAETLIARIHEAAKAHKAVEQELAHAVNTSSLALRVTPPCLQFLSRNAAVEVVLSIKELYTETRAFLEGKALDSPQEEEALHGPLSMLGQELQRLLDIHWLGPIAHLAEEPVFSQESTGSAKGSFKLRLNIPKPKKDKDKVQKQKTNSTLPGKVSTDKWGSEEVAAWLEALGLGEYKEIFVRHDIQGSELILLERRDLK</sequence>
<dbReference type="SMART" id="SM00233">
    <property type="entry name" value="PH"/>
    <property type="match status" value="1"/>
</dbReference>
<proteinExistence type="inferred from homology"/>
<dbReference type="SMART" id="SM00046">
    <property type="entry name" value="DAGKc"/>
    <property type="match status" value="1"/>
</dbReference>
<evidence type="ECO:0000259" key="25">
    <source>
        <dbReference type="PROSITE" id="PS50081"/>
    </source>
</evidence>
<name>A0A7K8Y0J5_9PICI</name>
<keyword evidence="6" id="KW-0963">Cytoplasm</keyword>
<dbReference type="InterPro" id="IPR054474">
    <property type="entry name" value="DGKD_4H"/>
</dbReference>
<evidence type="ECO:0000259" key="27">
    <source>
        <dbReference type="PROSITE" id="PS50146"/>
    </source>
</evidence>
<evidence type="ECO:0000256" key="9">
    <source>
        <dbReference type="ARBA" id="ARBA00022723"/>
    </source>
</evidence>
<dbReference type="InterPro" id="IPR016064">
    <property type="entry name" value="NAD/diacylglycerol_kinase_sf"/>
</dbReference>
<dbReference type="Pfam" id="PF07647">
    <property type="entry name" value="SAM_2"/>
    <property type="match status" value="1"/>
</dbReference>
<comment type="caution">
    <text evidence="28">The sequence shown here is derived from an EMBL/GenBank/DDBJ whole genome shotgun (WGS) entry which is preliminary data.</text>
</comment>
<dbReference type="FunFam" id="3.30.60.20:FF:000029">
    <property type="entry name" value="Diacylglycerol kinase"/>
    <property type="match status" value="1"/>
</dbReference>
<evidence type="ECO:0000256" key="7">
    <source>
        <dbReference type="ARBA" id="ARBA00022553"/>
    </source>
</evidence>
<feature type="domain" description="DAGKc" evidence="27">
    <location>
        <begin position="295"/>
        <end position="430"/>
    </location>
</feature>
<dbReference type="Gene3D" id="3.30.60.20">
    <property type="match status" value="2"/>
</dbReference>
<dbReference type="SUPFAM" id="SSF50729">
    <property type="entry name" value="PH domain-like"/>
    <property type="match status" value="1"/>
</dbReference>
<dbReference type="CDD" id="cd13274">
    <property type="entry name" value="PH_DGK_type2"/>
    <property type="match status" value="1"/>
</dbReference>
<dbReference type="SMART" id="SM00045">
    <property type="entry name" value="DAGKa"/>
    <property type="match status" value="1"/>
</dbReference>
<evidence type="ECO:0000256" key="22">
    <source>
        <dbReference type="SAM" id="Coils"/>
    </source>
</evidence>
<dbReference type="InterPro" id="IPR011993">
    <property type="entry name" value="PH-like_dom_sf"/>
</dbReference>
<gene>
    <name evidence="28" type="primary">Dgkd_1</name>
    <name evidence="28" type="ORF">EUBBOU_R00118</name>
</gene>
<comment type="similarity">
    <text evidence="4 21">Belongs to the eukaryotic diacylglycerol kinase family.</text>
</comment>
<feature type="non-terminal residue" evidence="28">
    <location>
        <position position="1158"/>
    </location>
</feature>
<evidence type="ECO:0000256" key="4">
    <source>
        <dbReference type="ARBA" id="ARBA00009280"/>
    </source>
</evidence>
<dbReference type="InterPro" id="IPR000756">
    <property type="entry name" value="Diacylglycerol_kin_accessory"/>
</dbReference>
<dbReference type="GO" id="GO:0008270">
    <property type="term" value="F:zinc ion binding"/>
    <property type="evidence" value="ECO:0007669"/>
    <property type="project" value="UniProtKB-KW"/>
</dbReference>
<evidence type="ECO:0000259" key="24">
    <source>
        <dbReference type="PROSITE" id="PS50003"/>
    </source>
</evidence>
<dbReference type="OrthoDB" id="196165at2759"/>
<keyword evidence="10" id="KW-0677">Repeat</keyword>
<dbReference type="GO" id="GO:0005737">
    <property type="term" value="C:cytoplasm"/>
    <property type="evidence" value="ECO:0007669"/>
    <property type="project" value="UniProtKB-SubCell"/>
</dbReference>
<dbReference type="PROSITE" id="PS50003">
    <property type="entry name" value="PH_DOMAIN"/>
    <property type="match status" value="1"/>
</dbReference>
<dbReference type="AlphaFoldDB" id="A0A7K8Y0J5"/>
<dbReference type="PANTHER" id="PTHR11255">
    <property type="entry name" value="DIACYLGLYCEROL KINASE"/>
    <property type="match status" value="1"/>
</dbReference>
<dbReference type="CDD" id="cd20894">
    <property type="entry name" value="C1_DGKeta_rpt2"/>
    <property type="match status" value="1"/>
</dbReference>
<dbReference type="Pfam" id="PF00609">
    <property type="entry name" value="DAGK_acc"/>
    <property type="match status" value="1"/>
</dbReference>
<dbReference type="PANTHER" id="PTHR11255:SF33">
    <property type="entry name" value="DIACYLGLYCEROL KINASE KAPPA"/>
    <property type="match status" value="1"/>
</dbReference>
<keyword evidence="22" id="KW-0175">Coiled coil</keyword>
<dbReference type="GO" id="GO:0005524">
    <property type="term" value="F:ATP binding"/>
    <property type="evidence" value="ECO:0007669"/>
    <property type="project" value="UniProtKB-KW"/>
</dbReference>
<evidence type="ECO:0000256" key="5">
    <source>
        <dbReference type="ARBA" id="ARBA00022475"/>
    </source>
</evidence>
<dbReference type="Gene3D" id="2.30.29.30">
    <property type="entry name" value="Pleckstrin-homology domain (PH domain)/Phosphotyrosine-binding domain (PTB)"/>
    <property type="match status" value="1"/>
</dbReference>
<evidence type="ECO:0000256" key="10">
    <source>
        <dbReference type="ARBA" id="ARBA00022737"/>
    </source>
</evidence>
<dbReference type="EC" id="2.7.1.107" evidence="21"/>
<feature type="coiled-coil region" evidence="22">
    <location>
        <begin position="508"/>
        <end position="535"/>
    </location>
</feature>
<evidence type="ECO:0000256" key="18">
    <source>
        <dbReference type="ARBA" id="ARBA00023371"/>
    </source>
</evidence>
<evidence type="ECO:0000256" key="16">
    <source>
        <dbReference type="ARBA" id="ARBA00023098"/>
    </source>
</evidence>
<evidence type="ECO:0000256" key="2">
    <source>
        <dbReference type="ARBA" id="ARBA00004496"/>
    </source>
</evidence>
<evidence type="ECO:0000256" key="8">
    <source>
        <dbReference type="ARBA" id="ARBA00022679"/>
    </source>
</evidence>
<dbReference type="Pfam" id="PF00781">
    <property type="entry name" value="DAGK_cat"/>
    <property type="match status" value="1"/>
</dbReference>
<feature type="domain" description="Phorbol-ester/DAG-type" evidence="25">
    <location>
        <begin position="213"/>
        <end position="264"/>
    </location>
</feature>
<dbReference type="InterPro" id="IPR037607">
    <property type="entry name" value="DGK"/>
</dbReference>
<keyword evidence="14" id="KW-0862">Zinc</keyword>
<keyword evidence="7" id="KW-0597">Phosphoprotein</keyword>
<comment type="pathway">
    <text evidence="20">Glycerolipid metabolism.</text>
</comment>
<dbReference type="UniPathway" id="UPA00230"/>
<dbReference type="GO" id="GO:0004143">
    <property type="term" value="F:ATP-dependent diacylglycerol kinase activity"/>
    <property type="evidence" value="ECO:0007669"/>
    <property type="project" value="UniProtKB-EC"/>
</dbReference>
<dbReference type="EMBL" id="VWZE01022355">
    <property type="protein sequence ID" value="NXF96494.1"/>
    <property type="molecule type" value="Genomic_DNA"/>
</dbReference>
<protein>
    <recommendedName>
        <fullName evidence="21">Diacylglycerol kinase</fullName>
        <shortName evidence="21">DAG kinase</shortName>
        <ecNumber evidence="21">2.7.1.107</ecNumber>
    </recommendedName>
</protein>
<dbReference type="PROSITE" id="PS50146">
    <property type="entry name" value="DAGK"/>
    <property type="match status" value="1"/>
</dbReference>
<feature type="domain" description="PH" evidence="24">
    <location>
        <begin position="31"/>
        <end position="124"/>
    </location>
</feature>
<dbReference type="SMART" id="SM00109">
    <property type="entry name" value="C1"/>
    <property type="match status" value="2"/>
</dbReference>
<dbReference type="GO" id="GO:0046486">
    <property type="term" value="P:glycerolipid metabolic process"/>
    <property type="evidence" value="ECO:0007669"/>
    <property type="project" value="UniProtKB-UniPathway"/>
</dbReference>
<dbReference type="PROSITE" id="PS50105">
    <property type="entry name" value="SAM_DOMAIN"/>
    <property type="match status" value="1"/>
</dbReference>
<dbReference type="Pfam" id="PF00130">
    <property type="entry name" value="C1_1"/>
    <property type="match status" value="2"/>
</dbReference>
<evidence type="ECO:0000256" key="23">
    <source>
        <dbReference type="SAM" id="MobiDB-lite"/>
    </source>
</evidence>
<dbReference type="PROSITE" id="PS00479">
    <property type="entry name" value="ZF_DAG_PE_1"/>
    <property type="match status" value="2"/>
</dbReference>
<evidence type="ECO:0000256" key="17">
    <source>
        <dbReference type="ARBA" id="ARBA00023136"/>
    </source>
</evidence>
<dbReference type="PROSITE" id="PS50081">
    <property type="entry name" value="ZF_DAG_PE_2"/>
    <property type="match status" value="2"/>
</dbReference>
<evidence type="ECO:0000256" key="1">
    <source>
        <dbReference type="ARBA" id="ARBA00004236"/>
    </source>
</evidence>
<reference evidence="28 29" key="1">
    <citation type="submission" date="2019-09" db="EMBL/GenBank/DDBJ databases">
        <title>Bird 10,000 Genomes (B10K) Project - Family phase.</title>
        <authorList>
            <person name="Zhang G."/>
        </authorList>
    </citation>
    <scope>NUCLEOTIDE SEQUENCE [LARGE SCALE GENOMIC DNA]</scope>
    <source>
        <strain evidence="28">B10K-DU-001-04</strain>
        <tissue evidence="28">Muscle</tissue>
    </source>
</reference>
<feature type="domain" description="SAM" evidence="26">
    <location>
        <begin position="1118"/>
        <end position="1158"/>
    </location>
</feature>
<feature type="non-terminal residue" evidence="28">
    <location>
        <position position="1"/>
    </location>
</feature>
<keyword evidence="15 21" id="KW-0067">ATP-binding</keyword>
<dbReference type="SUPFAM" id="SSF111331">
    <property type="entry name" value="NAD kinase/diacylglycerol kinase-like"/>
    <property type="match status" value="1"/>
</dbReference>
<evidence type="ECO:0000256" key="6">
    <source>
        <dbReference type="ARBA" id="ARBA00022490"/>
    </source>
</evidence>
<dbReference type="Pfam" id="PF22944">
    <property type="entry name" value="DGKD_4H"/>
    <property type="match status" value="1"/>
</dbReference>
<dbReference type="InterPro" id="IPR017438">
    <property type="entry name" value="ATP-NAD_kinase_N"/>
</dbReference>
<feature type="compositionally biased region" description="Acidic residues" evidence="23">
    <location>
        <begin position="1"/>
        <end position="11"/>
    </location>
</feature>
<dbReference type="Gene3D" id="1.10.150.50">
    <property type="entry name" value="Transcription Factor, Ets-1"/>
    <property type="match status" value="1"/>
</dbReference>
<dbReference type="InterPro" id="IPR001849">
    <property type="entry name" value="PH_domain"/>
</dbReference>
<evidence type="ECO:0000256" key="11">
    <source>
        <dbReference type="ARBA" id="ARBA00022741"/>
    </source>
</evidence>
<evidence type="ECO:0000256" key="12">
    <source>
        <dbReference type="ARBA" id="ARBA00022771"/>
    </source>
</evidence>
<comment type="catalytic activity">
    <reaction evidence="19">
        <text>a 1,2-diacyl-sn-glycerol + ATP = a 1,2-diacyl-sn-glycero-3-phosphate + ADP + H(+)</text>
        <dbReference type="Rhea" id="RHEA:10272"/>
        <dbReference type="ChEBI" id="CHEBI:15378"/>
        <dbReference type="ChEBI" id="CHEBI:17815"/>
        <dbReference type="ChEBI" id="CHEBI:30616"/>
        <dbReference type="ChEBI" id="CHEBI:58608"/>
        <dbReference type="ChEBI" id="CHEBI:456216"/>
        <dbReference type="EC" id="2.7.1.107"/>
    </reaction>
    <physiologicalReaction direction="left-to-right" evidence="19">
        <dbReference type="Rhea" id="RHEA:10273"/>
    </physiologicalReaction>
</comment>
<dbReference type="FunFam" id="2.60.200.40:FF:000001">
    <property type="entry name" value="Diacylglycerol kinase"/>
    <property type="match status" value="1"/>
</dbReference>
<keyword evidence="29" id="KW-1185">Reference proteome</keyword>
<feature type="region of interest" description="Disordered" evidence="23">
    <location>
        <begin position="1"/>
        <end position="29"/>
    </location>
</feature>
<dbReference type="GO" id="GO:0005886">
    <property type="term" value="C:plasma membrane"/>
    <property type="evidence" value="ECO:0007669"/>
    <property type="project" value="UniProtKB-SubCell"/>
</dbReference>
<dbReference type="Proteomes" id="UP000583613">
    <property type="component" value="Unassembled WGS sequence"/>
</dbReference>
<evidence type="ECO:0000313" key="28">
    <source>
        <dbReference type="EMBL" id="NXF96494.1"/>
    </source>
</evidence>
<organism evidence="28 29">
    <name type="scientific">Eubucco bourcierii</name>
    <name type="common">red-headed barbet</name>
    <dbReference type="NCBI Taxonomy" id="91767"/>
    <lineage>
        <taxon>Eukaryota</taxon>
        <taxon>Metazoa</taxon>
        <taxon>Chordata</taxon>
        <taxon>Craniata</taxon>
        <taxon>Vertebrata</taxon>
        <taxon>Euteleostomi</taxon>
        <taxon>Archelosauria</taxon>
        <taxon>Archosauria</taxon>
        <taxon>Dinosauria</taxon>
        <taxon>Saurischia</taxon>
        <taxon>Theropoda</taxon>
        <taxon>Coelurosauria</taxon>
        <taxon>Aves</taxon>
        <taxon>Neognathae</taxon>
        <taxon>Neoaves</taxon>
        <taxon>Telluraves</taxon>
        <taxon>Coraciimorphae</taxon>
        <taxon>Piciformes</taxon>
        <taxon>Ramphastidae</taxon>
        <taxon>Eubucco</taxon>
    </lineage>
</organism>
<feature type="domain" description="Phorbol-ester/DAG-type" evidence="25">
    <location>
        <begin position="141"/>
        <end position="191"/>
    </location>
</feature>
<evidence type="ECO:0000259" key="26">
    <source>
        <dbReference type="PROSITE" id="PS50105"/>
    </source>
</evidence>
<comment type="catalytic activity">
    <reaction evidence="18">
        <text>1,2-di-(9Z-octadecenoyl)-sn-glycerol + ATP = 1,2-di-(9Z-octadecenoyl)-sn-glycero-3-phosphate + ADP + H(+)</text>
        <dbReference type="Rhea" id="RHEA:40327"/>
        <dbReference type="ChEBI" id="CHEBI:15378"/>
        <dbReference type="ChEBI" id="CHEBI:30616"/>
        <dbReference type="ChEBI" id="CHEBI:52333"/>
        <dbReference type="ChEBI" id="CHEBI:74546"/>
        <dbReference type="ChEBI" id="CHEBI:456216"/>
    </reaction>
    <physiologicalReaction direction="left-to-right" evidence="18">
        <dbReference type="Rhea" id="RHEA:40328"/>
    </physiologicalReaction>
</comment>
<keyword evidence="9" id="KW-0479">Metal-binding</keyword>